<reference evidence="1 2" key="1">
    <citation type="submission" date="2020-12" db="EMBL/GenBank/DDBJ databases">
        <title>FDA dAtabase for Regulatory Grade micrObial Sequences (FDA-ARGOS): Supporting development and validation of Infectious Disease Dx tests.</title>
        <authorList>
            <person name="Sproer C."/>
            <person name="Gronow S."/>
            <person name="Severitt S."/>
            <person name="Schroder I."/>
            <person name="Tallon L."/>
            <person name="Sadzewicz L."/>
            <person name="Zhao X."/>
            <person name="Boylan J."/>
            <person name="Ott S."/>
            <person name="Bowen H."/>
            <person name="Vavikolanu K."/>
            <person name="Mehta A."/>
            <person name="Aluvathingal J."/>
            <person name="Nadendla S."/>
            <person name="Lowell S."/>
            <person name="Myers T."/>
            <person name="Yan Y."/>
            <person name="Sichtig H."/>
        </authorList>
    </citation>
    <scope>NUCLEOTIDE SEQUENCE [LARGE SCALE GENOMIC DNA]</scope>
    <source>
        <strain evidence="1 2">FDAARGOS_909</strain>
    </source>
</reference>
<dbReference type="Proteomes" id="UP000594778">
    <property type="component" value="Chromosome"/>
</dbReference>
<protein>
    <submittedName>
        <fullName evidence="1">Uncharacterized protein</fullName>
    </submittedName>
</protein>
<dbReference type="EMBL" id="CP065668">
    <property type="protein sequence ID" value="QPS11609.1"/>
    <property type="molecule type" value="Genomic_DNA"/>
</dbReference>
<accession>A0A7T2S9V1</accession>
<evidence type="ECO:0000313" key="2">
    <source>
        <dbReference type="Proteomes" id="UP000594778"/>
    </source>
</evidence>
<gene>
    <name evidence="1" type="ORF">I6G66_04230</name>
</gene>
<evidence type="ECO:0000313" key="1">
    <source>
        <dbReference type="EMBL" id="QPS11609.1"/>
    </source>
</evidence>
<dbReference type="RefSeq" id="WP_197957519.1">
    <property type="nucleotide sequence ID" value="NZ_CP065668.1"/>
</dbReference>
<sequence>MNGKEIGNKNYDNDGVFNSGANSTHMIDPETWVEECTLRTGSLAPIRIFLF</sequence>
<proteinExistence type="predicted"/>
<dbReference type="AlphaFoldDB" id="A0A7T2S9V1"/>
<organism evidence="1 2">
    <name type="scientific">Delftia acidovorans</name>
    <name type="common">Pseudomonas acidovorans</name>
    <name type="synonym">Comamonas acidovorans</name>
    <dbReference type="NCBI Taxonomy" id="80866"/>
    <lineage>
        <taxon>Bacteria</taxon>
        <taxon>Pseudomonadati</taxon>
        <taxon>Pseudomonadota</taxon>
        <taxon>Betaproteobacteria</taxon>
        <taxon>Burkholderiales</taxon>
        <taxon>Comamonadaceae</taxon>
        <taxon>Delftia</taxon>
    </lineage>
</organism>
<name>A0A7T2S9V1_DELAC</name>